<evidence type="ECO:0000313" key="2">
    <source>
        <dbReference type="EMBL" id="KYP63819.1"/>
    </source>
</evidence>
<protein>
    <recommendedName>
        <fullName evidence="1">RNase H type-1 domain-containing protein</fullName>
    </recommendedName>
</protein>
<reference evidence="2 3" key="1">
    <citation type="journal article" date="2012" name="Nat. Biotechnol.">
        <title>Draft genome sequence of pigeonpea (Cajanus cajan), an orphan legume crop of resource-poor farmers.</title>
        <authorList>
            <person name="Varshney R.K."/>
            <person name="Chen W."/>
            <person name="Li Y."/>
            <person name="Bharti A.K."/>
            <person name="Saxena R.K."/>
            <person name="Schlueter J.A."/>
            <person name="Donoghue M.T."/>
            <person name="Azam S."/>
            <person name="Fan G."/>
            <person name="Whaley A.M."/>
            <person name="Farmer A.D."/>
            <person name="Sheridan J."/>
            <person name="Iwata A."/>
            <person name="Tuteja R."/>
            <person name="Penmetsa R.V."/>
            <person name="Wu W."/>
            <person name="Upadhyaya H.D."/>
            <person name="Yang S.P."/>
            <person name="Shah T."/>
            <person name="Saxena K.B."/>
            <person name="Michael T."/>
            <person name="McCombie W.R."/>
            <person name="Yang B."/>
            <person name="Zhang G."/>
            <person name="Yang H."/>
            <person name="Wang J."/>
            <person name="Spillane C."/>
            <person name="Cook D.R."/>
            <person name="May G.D."/>
            <person name="Xu X."/>
            <person name="Jackson S.A."/>
        </authorList>
    </citation>
    <scope>NUCLEOTIDE SEQUENCE [LARGE SCALE GENOMIC DNA]</scope>
    <source>
        <strain evidence="3">cv. Asha</strain>
    </source>
</reference>
<accession>A0A151T9U9</accession>
<dbReference type="SUPFAM" id="SSF53098">
    <property type="entry name" value="Ribonuclease H-like"/>
    <property type="match status" value="1"/>
</dbReference>
<gene>
    <name evidence="2" type="ORF">KK1_018405</name>
</gene>
<dbReference type="GO" id="GO:0003676">
    <property type="term" value="F:nucleic acid binding"/>
    <property type="evidence" value="ECO:0007669"/>
    <property type="project" value="InterPro"/>
</dbReference>
<dbReference type="InterPro" id="IPR036397">
    <property type="entry name" value="RNaseH_sf"/>
</dbReference>
<feature type="domain" description="RNase H type-1" evidence="1">
    <location>
        <begin position="11"/>
        <end position="110"/>
    </location>
</feature>
<sequence length="110" mass="12045">MVELTPTSTEEQKVWTLHVDGSSNSKGGGAGIILEGPNKVTVEQSLKFGFKVTNNQAEYEALLAGLRLVRDLVAQQVSCNSDSKLMVEQLSGAYQTKDTLLQRYFHIASQ</sequence>
<dbReference type="InterPro" id="IPR002156">
    <property type="entry name" value="RNaseH_domain"/>
</dbReference>
<dbReference type="GO" id="GO:0004523">
    <property type="term" value="F:RNA-DNA hybrid ribonuclease activity"/>
    <property type="evidence" value="ECO:0007669"/>
    <property type="project" value="InterPro"/>
</dbReference>
<name>A0A151T9U9_CAJCA</name>
<dbReference type="PROSITE" id="PS50879">
    <property type="entry name" value="RNASE_H_1"/>
    <property type="match status" value="1"/>
</dbReference>
<dbReference type="EMBL" id="CM003609">
    <property type="protein sequence ID" value="KYP63819.1"/>
    <property type="molecule type" value="Genomic_DNA"/>
</dbReference>
<dbReference type="Gramene" id="C.cajan_17875.t">
    <property type="protein sequence ID" value="C.cajan_17875.t.cds1"/>
    <property type="gene ID" value="C.cajan_17875"/>
</dbReference>
<organism evidence="2 3">
    <name type="scientific">Cajanus cajan</name>
    <name type="common">Pigeon pea</name>
    <name type="synonym">Cajanus indicus</name>
    <dbReference type="NCBI Taxonomy" id="3821"/>
    <lineage>
        <taxon>Eukaryota</taxon>
        <taxon>Viridiplantae</taxon>
        <taxon>Streptophyta</taxon>
        <taxon>Embryophyta</taxon>
        <taxon>Tracheophyta</taxon>
        <taxon>Spermatophyta</taxon>
        <taxon>Magnoliopsida</taxon>
        <taxon>eudicotyledons</taxon>
        <taxon>Gunneridae</taxon>
        <taxon>Pentapetalae</taxon>
        <taxon>rosids</taxon>
        <taxon>fabids</taxon>
        <taxon>Fabales</taxon>
        <taxon>Fabaceae</taxon>
        <taxon>Papilionoideae</taxon>
        <taxon>50 kb inversion clade</taxon>
        <taxon>NPAAA clade</taxon>
        <taxon>indigoferoid/millettioid clade</taxon>
        <taxon>Phaseoleae</taxon>
        <taxon>Cajanus</taxon>
    </lineage>
</organism>
<dbReference type="InterPro" id="IPR012337">
    <property type="entry name" value="RNaseH-like_sf"/>
</dbReference>
<dbReference type="AlphaFoldDB" id="A0A151T9U9"/>
<proteinExistence type="predicted"/>
<evidence type="ECO:0000313" key="3">
    <source>
        <dbReference type="Proteomes" id="UP000075243"/>
    </source>
</evidence>
<dbReference type="Gene3D" id="3.30.420.10">
    <property type="entry name" value="Ribonuclease H-like superfamily/Ribonuclease H"/>
    <property type="match status" value="1"/>
</dbReference>
<evidence type="ECO:0000259" key="1">
    <source>
        <dbReference type="PROSITE" id="PS50879"/>
    </source>
</evidence>
<keyword evidence="3" id="KW-1185">Reference proteome</keyword>
<dbReference type="PANTHER" id="PTHR48475:SF2">
    <property type="entry name" value="RIBONUCLEASE H"/>
    <property type="match status" value="1"/>
</dbReference>
<dbReference type="CDD" id="cd09279">
    <property type="entry name" value="RNase_HI_like"/>
    <property type="match status" value="1"/>
</dbReference>
<dbReference type="PANTHER" id="PTHR48475">
    <property type="entry name" value="RIBONUCLEASE H"/>
    <property type="match status" value="1"/>
</dbReference>
<dbReference type="Pfam" id="PF13456">
    <property type="entry name" value="RVT_3"/>
    <property type="match status" value="1"/>
</dbReference>
<dbReference type="Proteomes" id="UP000075243">
    <property type="component" value="Chromosome 7"/>
</dbReference>